<dbReference type="EMBL" id="ARYC01001566">
    <property type="protein sequence ID" value="KEJ82968.1"/>
    <property type="molecule type" value="Genomic_DNA"/>
</dbReference>
<dbReference type="AlphaFoldDB" id="A0A073HY82"/>
<reference evidence="3" key="1">
    <citation type="journal article" date="2014" name="Cell">
        <title>The Architecture of a Scrambled Genome Reveals Massive Levels of Genomic Rearrangement during Development.</title>
        <authorList>
            <person name="Chen X."/>
            <person name="Bracht J.R."/>
            <person name="Goldman A.D."/>
            <person name="Dolzhenko E."/>
            <person name="Clay D.M."/>
            <person name="Swart E.C."/>
            <person name="Perlman D.H."/>
            <person name="Doak T.G."/>
            <person name="Stuart A."/>
            <person name="Amemiya C.T."/>
            <person name="Sebra R.P."/>
            <person name="Landweber L.F."/>
        </authorList>
    </citation>
    <scope>NUCLEOTIDE SEQUENCE [LARGE SCALE GENOMIC DNA]</scope>
    <source>
        <strain evidence="3">JRB310</strain>
    </source>
</reference>
<keyword evidence="3" id="KW-1185">Reference proteome</keyword>
<proteinExistence type="predicted"/>
<gene>
    <name evidence="2" type="ORF">OXYTRIMIC_714</name>
</gene>
<dbReference type="Proteomes" id="UP000053232">
    <property type="component" value="Unassembled WGS sequence"/>
</dbReference>
<evidence type="ECO:0000313" key="3">
    <source>
        <dbReference type="Proteomes" id="UP000053232"/>
    </source>
</evidence>
<comment type="caution">
    <text evidence="2">The sequence shown here is derived from an EMBL/GenBank/DDBJ whole genome shotgun (WGS) entry which is preliminary data.</text>
</comment>
<name>A0A073HY82_9SPIT</name>
<organism evidence="2 3">
    <name type="scientific">Oxytricha trifallax</name>
    <dbReference type="NCBI Taxonomy" id="1172189"/>
    <lineage>
        <taxon>Eukaryota</taxon>
        <taxon>Sar</taxon>
        <taxon>Alveolata</taxon>
        <taxon>Ciliophora</taxon>
        <taxon>Intramacronucleata</taxon>
        <taxon>Spirotrichea</taxon>
        <taxon>Stichotrichia</taxon>
        <taxon>Sporadotrichida</taxon>
        <taxon>Oxytrichidae</taxon>
        <taxon>Oxytrichinae</taxon>
        <taxon>Oxytricha</taxon>
    </lineage>
</organism>
<evidence type="ECO:0000313" key="2">
    <source>
        <dbReference type="EMBL" id="KEJ82968.1"/>
    </source>
</evidence>
<evidence type="ECO:0000256" key="1">
    <source>
        <dbReference type="SAM" id="MobiDB-lite"/>
    </source>
</evidence>
<sequence length="139" mass="16844">MLEDIHKGRERANTRRLRHINSTVIHGQNSKVNQREELVLKTTRMVCEKQWKQNKQCKIQRQNEKRQQLTQNNAWIRTIQKGSSTWQKYQQKVKSKHNQLRELQLIRKDKNQEKKQKGRQQSTTPNFIETLGMQEQRNK</sequence>
<protein>
    <submittedName>
        <fullName evidence="2">Uncharacterized protein</fullName>
    </submittedName>
</protein>
<accession>A0A073HY82</accession>
<feature type="region of interest" description="Disordered" evidence="1">
    <location>
        <begin position="107"/>
        <end position="139"/>
    </location>
</feature>